<feature type="domain" description="RING-type" evidence="2">
    <location>
        <begin position="109"/>
        <end position="150"/>
    </location>
</feature>
<dbReference type="Pfam" id="PF13639">
    <property type="entry name" value="zf-RING_2"/>
    <property type="match status" value="1"/>
</dbReference>
<dbReference type="PROSITE" id="PS50089">
    <property type="entry name" value="ZF_RING_2"/>
    <property type="match status" value="1"/>
</dbReference>
<keyword evidence="1" id="KW-0479">Metal-binding</keyword>
<evidence type="ECO:0000259" key="2">
    <source>
        <dbReference type="PROSITE" id="PS50089"/>
    </source>
</evidence>
<keyword evidence="1" id="KW-0862">Zinc</keyword>
<accession>A0ABR2CWJ2</accession>
<gene>
    <name evidence="3" type="ORF">V6N12_029579</name>
</gene>
<dbReference type="EMBL" id="JBBPBM010000041">
    <property type="protein sequence ID" value="KAK8524721.1"/>
    <property type="molecule type" value="Genomic_DNA"/>
</dbReference>
<keyword evidence="4" id="KW-1185">Reference proteome</keyword>
<evidence type="ECO:0000313" key="4">
    <source>
        <dbReference type="Proteomes" id="UP001472677"/>
    </source>
</evidence>
<organism evidence="3 4">
    <name type="scientific">Hibiscus sabdariffa</name>
    <name type="common">roselle</name>
    <dbReference type="NCBI Taxonomy" id="183260"/>
    <lineage>
        <taxon>Eukaryota</taxon>
        <taxon>Viridiplantae</taxon>
        <taxon>Streptophyta</taxon>
        <taxon>Embryophyta</taxon>
        <taxon>Tracheophyta</taxon>
        <taxon>Spermatophyta</taxon>
        <taxon>Magnoliopsida</taxon>
        <taxon>eudicotyledons</taxon>
        <taxon>Gunneridae</taxon>
        <taxon>Pentapetalae</taxon>
        <taxon>rosids</taxon>
        <taxon>malvids</taxon>
        <taxon>Malvales</taxon>
        <taxon>Malvaceae</taxon>
        <taxon>Malvoideae</taxon>
        <taxon>Hibiscus</taxon>
    </lineage>
</organism>
<dbReference type="SMART" id="SM00184">
    <property type="entry name" value="RING"/>
    <property type="match status" value="1"/>
</dbReference>
<dbReference type="SUPFAM" id="SSF57850">
    <property type="entry name" value="RING/U-box"/>
    <property type="match status" value="1"/>
</dbReference>
<dbReference type="InterPro" id="IPR013083">
    <property type="entry name" value="Znf_RING/FYVE/PHD"/>
</dbReference>
<comment type="caution">
    <text evidence="3">The sequence shown here is derived from an EMBL/GenBank/DDBJ whole genome shotgun (WGS) entry which is preliminary data.</text>
</comment>
<dbReference type="Proteomes" id="UP001472677">
    <property type="component" value="Unassembled WGS sequence"/>
</dbReference>
<sequence>MFQVQLLALTYRAPATTVDTAAAAATAPPPATTLLNYQSNKHNHKTRFKALPFFQTKNTKRHEMLTGDTLSGISVSTALSVLVVVSGCFHVYKKWFTSIGNSSRGVEYCVVCMSKVSKGEKLRWLRCRHCFHDSCIDAWLKVGTTCPICRADVAPKRSILVSSTVSLAKRVVKWIKNPLSSELTLAFCESFGYV</sequence>
<reference evidence="3 4" key="1">
    <citation type="journal article" date="2024" name="G3 (Bethesda)">
        <title>Genome assembly of Hibiscus sabdariffa L. provides insights into metabolisms of medicinal natural products.</title>
        <authorList>
            <person name="Kim T."/>
        </authorList>
    </citation>
    <scope>NUCLEOTIDE SEQUENCE [LARGE SCALE GENOMIC DNA]</scope>
    <source>
        <strain evidence="3">TK-2024</strain>
        <tissue evidence="3">Old leaves</tissue>
    </source>
</reference>
<proteinExistence type="predicted"/>
<dbReference type="InterPro" id="IPR001841">
    <property type="entry name" value="Znf_RING"/>
</dbReference>
<dbReference type="Gene3D" id="3.30.40.10">
    <property type="entry name" value="Zinc/RING finger domain, C3HC4 (zinc finger)"/>
    <property type="match status" value="1"/>
</dbReference>
<protein>
    <recommendedName>
        <fullName evidence="2">RING-type domain-containing protein</fullName>
    </recommendedName>
</protein>
<dbReference type="PANTHER" id="PTHR45676:SF182">
    <property type="entry name" value="RING-TYPE E3 UBIQUITIN TRANSFERASE"/>
    <property type="match status" value="1"/>
</dbReference>
<dbReference type="PANTHER" id="PTHR45676">
    <property type="entry name" value="RING-H2 FINGER PROTEIN ATL51-RELATED"/>
    <property type="match status" value="1"/>
</dbReference>
<keyword evidence="1" id="KW-0863">Zinc-finger</keyword>
<name>A0ABR2CWJ2_9ROSI</name>
<evidence type="ECO:0000313" key="3">
    <source>
        <dbReference type="EMBL" id="KAK8524721.1"/>
    </source>
</evidence>
<evidence type="ECO:0000256" key="1">
    <source>
        <dbReference type="PROSITE-ProRule" id="PRU00175"/>
    </source>
</evidence>